<keyword evidence="4" id="KW-1185">Reference proteome</keyword>
<organism evidence="3 4">
    <name type="scientific">Coilia grayii</name>
    <name type="common">Gray's grenadier anchovy</name>
    <dbReference type="NCBI Taxonomy" id="363190"/>
    <lineage>
        <taxon>Eukaryota</taxon>
        <taxon>Metazoa</taxon>
        <taxon>Chordata</taxon>
        <taxon>Craniata</taxon>
        <taxon>Vertebrata</taxon>
        <taxon>Euteleostomi</taxon>
        <taxon>Actinopterygii</taxon>
        <taxon>Neopterygii</taxon>
        <taxon>Teleostei</taxon>
        <taxon>Clupei</taxon>
        <taxon>Clupeiformes</taxon>
        <taxon>Clupeoidei</taxon>
        <taxon>Engraulidae</taxon>
        <taxon>Coilinae</taxon>
        <taxon>Coilia</taxon>
    </lineage>
</organism>
<name>A0ABD1KHK1_9TELE</name>
<gene>
    <name evidence="3" type="ORF">ACEWY4_007550</name>
</gene>
<protein>
    <recommendedName>
        <fullName evidence="5">HAT C-terminal dimerisation domain-containing protein</fullName>
    </recommendedName>
</protein>
<dbReference type="Pfam" id="PF14291">
    <property type="entry name" value="DUF4371"/>
    <property type="match status" value="1"/>
</dbReference>
<dbReference type="Pfam" id="PF05699">
    <property type="entry name" value="Dimer_Tnp_hAT"/>
    <property type="match status" value="1"/>
</dbReference>
<dbReference type="PANTHER" id="PTHR45749">
    <property type="match status" value="1"/>
</dbReference>
<feature type="domain" description="HAT C-terminal dimerisation" evidence="1">
    <location>
        <begin position="214"/>
        <end position="271"/>
    </location>
</feature>
<evidence type="ECO:0000259" key="2">
    <source>
        <dbReference type="Pfam" id="PF14291"/>
    </source>
</evidence>
<reference evidence="3 4" key="1">
    <citation type="submission" date="2024-09" db="EMBL/GenBank/DDBJ databases">
        <title>A chromosome-level genome assembly of Gray's grenadier anchovy, Coilia grayii.</title>
        <authorList>
            <person name="Fu Z."/>
        </authorList>
    </citation>
    <scope>NUCLEOTIDE SEQUENCE [LARGE SCALE GENOMIC DNA]</scope>
    <source>
        <strain evidence="3">G4</strain>
        <tissue evidence="3">Muscle</tissue>
    </source>
</reference>
<dbReference type="InterPro" id="IPR025398">
    <property type="entry name" value="DUF4371"/>
</dbReference>
<comment type="caution">
    <text evidence="3">The sequence shown here is derived from an EMBL/GenBank/DDBJ whole genome shotgun (WGS) entry which is preliminary data.</text>
</comment>
<dbReference type="AlphaFoldDB" id="A0ABD1KHK1"/>
<dbReference type="PANTHER" id="PTHR45749:SF21">
    <property type="entry name" value="DUF4371 DOMAIN-CONTAINING PROTEIN"/>
    <property type="match status" value="1"/>
</dbReference>
<evidence type="ECO:0008006" key="5">
    <source>
        <dbReference type="Google" id="ProtNLM"/>
    </source>
</evidence>
<accession>A0ABD1KHK1</accession>
<proteinExistence type="predicted"/>
<evidence type="ECO:0000313" key="4">
    <source>
        <dbReference type="Proteomes" id="UP001591681"/>
    </source>
</evidence>
<sequence>MLIQEEKMRADAVFIRGGFSNWLKATEKFREHEKSAFHLDAVSKVAALNSTPISALLSEVVAKEQNTARVVLEEAFKTARYLVRQGLPHRGHDHRDGHFWQLMHDRTEPPEARQWMLRRDNWLSDNIQNEIIEQLAHAVQRKLVQEASTSHYFGLTADSTTDISSSEQFSCHLHFVDTDMYLQLKMLGGLTKDQTFLTVQDLARFMSALHPQTRGLFSEVERLVHLCLCLPVSTACSERSFSALRRLKTWLRSTVSQRRLTHMALLHIHKNVLDGLNLHEIIGEFIGQTPERKSTFGVKN</sequence>
<dbReference type="EMBL" id="JBHFQA010000006">
    <property type="protein sequence ID" value="KAL2098343.1"/>
    <property type="molecule type" value="Genomic_DNA"/>
</dbReference>
<evidence type="ECO:0000259" key="1">
    <source>
        <dbReference type="Pfam" id="PF05699"/>
    </source>
</evidence>
<feature type="domain" description="DUF4371" evidence="2">
    <location>
        <begin position="14"/>
        <end position="189"/>
    </location>
</feature>
<dbReference type="Proteomes" id="UP001591681">
    <property type="component" value="Unassembled WGS sequence"/>
</dbReference>
<dbReference type="InterPro" id="IPR008906">
    <property type="entry name" value="HATC_C_dom"/>
</dbReference>
<evidence type="ECO:0000313" key="3">
    <source>
        <dbReference type="EMBL" id="KAL2098343.1"/>
    </source>
</evidence>